<evidence type="ECO:0000313" key="4">
    <source>
        <dbReference type="Proteomes" id="UP000192418"/>
    </source>
</evidence>
<dbReference type="GO" id="GO:0003700">
    <property type="term" value="F:DNA-binding transcription factor activity"/>
    <property type="evidence" value="ECO:0007669"/>
    <property type="project" value="TreeGrafter"/>
</dbReference>
<dbReference type="SUPFAM" id="SSF47413">
    <property type="entry name" value="lambda repressor-like DNA-binding domains"/>
    <property type="match status" value="1"/>
</dbReference>
<dbReference type="CDD" id="cd02209">
    <property type="entry name" value="cupin_XRE_C"/>
    <property type="match status" value="1"/>
</dbReference>
<dbReference type="InterPro" id="IPR001387">
    <property type="entry name" value="Cro/C1-type_HTH"/>
</dbReference>
<dbReference type="PANTHER" id="PTHR46797:SF1">
    <property type="entry name" value="METHYLPHOSPHONATE SYNTHASE"/>
    <property type="match status" value="1"/>
</dbReference>
<keyword evidence="1" id="KW-0238">DNA-binding</keyword>
<feature type="domain" description="HTH cro/C1-type" evidence="2">
    <location>
        <begin position="15"/>
        <end position="69"/>
    </location>
</feature>
<dbReference type="SUPFAM" id="SSF51182">
    <property type="entry name" value="RmlC-like cupins"/>
    <property type="match status" value="1"/>
</dbReference>
<organism evidence="3 4">
    <name type="scientific">Desulfocicer vacuolatum DSM 3385</name>
    <dbReference type="NCBI Taxonomy" id="1121400"/>
    <lineage>
        <taxon>Bacteria</taxon>
        <taxon>Pseudomonadati</taxon>
        <taxon>Thermodesulfobacteriota</taxon>
        <taxon>Desulfobacteria</taxon>
        <taxon>Desulfobacterales</taxon>
        <taxon>Desulfobacteraceae</taxon>
        <taxon>Desulfocicer</taxon>
    </lineage>
</organism>
<reference evidence="3 4" key="1">
    <citation type="submission" date="2017-04" db="EMBL/GenBank/DDBJ databases">
        <authorList>
            <person name="Afonso C.L."/>
            <person name="Miller P.J."/>
            <person name="Scott M.A."/>
            <person name="Spackman E."/>
            <person name="Goraichik I."/>
            <person name="Dimitrov K.M."/>
            <person name="Suarez D.L."/>
            <person name="Swayne D.E."/>
        </authorList>
    </citation>
    <scope>NUCLEOTIDE SEQUENCE [LARGE SCALE GENOMIC DNA]</scope>
    <source>
        <strain evidence="3 4">DSM 3385</strain>
    </source>
</reference>
<dbReference type="InterPro" id="IPR014710">
    <property type="entry name" value="RmlC-like_jellyroll"/>
</dbReference>
<dbReference type="GO" id="GO:0003677">
    <property type="term" value="F:DNA binding"/>
    <property type="evidence" value="ECO:0007669"/>
    <property type="project" value="UniProtKB-KW"/>
</dbReference>
<protein>
    <submittedName>
        <fullName evidence="3">Transcriptional regulator, XRE family with cupin sensor</fullName>
    </submittedName>
</protein>
<proteinExistence type="predicted"/>
<name>A0A1W2AHG1_9BACT</name>
<dbReference type="EMBL" id="FWXY01000005">
    <property type="protein sequence ID" value="SMC60054.1"/>
    <property type="molecule type" value="Genomic_DNA"/>
</dbReference>
<sequence length="182" mass="20080">MAKEKNELIPIGKRIRQIRLEKKLTLDFLANETGLSKEFIKTVESGSKRPPVGTLLQISRALGVDSGFLLKEQEGTEAERKEAYTKRTDNYAYSPLTPGAENKHLKAFRITIDAGAAHEGVGFQHEGEEFSYVLKGEVEISVGDNVNRLGPGESLHFNSAIKHDLKNVGDTDAELIVVVYSP</sequence>
<dbReference type="Gene3D" id="2.60.120.10">
    <property type="entry name" value="Jelly Rolls"/>
    <property type="match status" value="1"/>
</dbReference>
<dbReference type="GO" id="GO:0005829">
    <property type="term" value="C:cytosol"/>
    <property type="evidence" value="ECO:0007669"/>
    <property type="project" value="TreeGrafter"/>
</dbReference>
<dbReference type="InterPro" id="IPR010982">
    <property type="entry name" value="Lambda_DNA-bd_dom_sf"/>
</dbReference>
<dbReference type="InterPro" id="IPR013096">
    <property type="entry name" value="Cupin_2"/>
</dbReference>
<dbReference type="Pfam" id="PF01381">
    <property type="entry name" value="HTH_3"/>
    <property type="match status" value="1"/>
</dbReference>
<dbReference type="Gene3D" id="1.10.260.40">
    <property type="entry name" value="lambda repressor-like DNA-binding domains"/>
    <property type="match status" value="1"/>
</dbReference>
<dbReference type="PROSITE" id="PS50943">
    <property type="entry name" value="HTH_CROC1"/>
    <property type="match status" value="1"/>
</dbReference>
<dbReference type="CDD" id="cd00093">
    <property type="entry name" value="HTH_XRE"/>
    <property type="match status" value="1"/>
</dbReference>
<evidence type="ECO:0000313" key="3">
    <source>
        <dbReference type="EMBL" id="SMC60054.1"/>
    </source>
</evidence>
<dbReference type="AlphaFoldDB" id="A0A1W2AHG1"/>
<evidence type="ECO:0000259" key="2">
    <source>
        <dbReference type="PROSITE" id="PS50943"/>
    </source>
</evidence>
<dbReference type="OrthoDB" id="5343295at2"/>
<dbReference type="InterPro" id="IPR050807">
    <property type="entry name" value="TransReg_Diox_bact_type"/>
</dbReference>
<dbReference type="STRING" id="1121400.SAMN02746065_10586"/>
<dbReference type="Proteomes" id="UP000192418">
    <property type="component" value="Unassembled WGS sequence"/>
</dbReference>
<gene>
    <name evidence="3" type="ORF">SAMN02746065_10586</name>
</gene>
<accession>A0A1W2AHG1</accession>
<keyword evidence="4" id="KW-1185">Reference proteome</keyword>
<dbReference type="InterPro" id="IPR011051">
    <property type="entry name" value="RmlC_Cupin_sf"/>
</dbReference>
<dbReference type="RefSeq" id="WP_084067574.1">
    <property type="nucleotide sequence ID" value="NZ_FWXY01000005.1"/>
</dbReference>
<evidence type="ECO:0000256" key="1">
    <source>
        <dbReference type="ARBA" id="ARBA00023125"/>
    </source>
</evidence>
<dbReference type="PANTHER" id="PTHR46797">
    <property type="entry name" value="HTH-TYPE TRANSCRIPTIONAL REGULATOR"/>
    <property type="match status" value="1"/>
</dbReference>
<dbReference type="SMART" id="SM00530">
    <property type="entry name" value="HTH_XRE"/>
    <property type="match status" value="1"/>
</dbReference>
<dbReference type="Pfam" id="PF07883">
    <property type="entry name" value="Cupin_2"/>
    <property type="match status" value="1"/>
</dbReference>